<keyword evidence="2" id="KW-1185">Reference proteome</keyword>
<sequence>MPGGKVFLFNHFSAKVGWIKDLSEGGVSFEFLYKEGAVVDPEVIDLFSYEYDRYYLSGLPCRKIFEIDGEERKGGRKTRCCGLAFKTLNEHQRDQLDLLLNKYLVVN</sequence>
<reference evidence="1 2" key="1">
    <citation type="submission" date="2019-11" db="EMBL/GenBank/DDBJ databases">
        <title>Comparative genomics of hydrocarbon-degrading Desulfosarcina strains.</title>
        <authorList>
            <person name="Watanabe M."/>
            <person name="Kojima H."/>
            <person name="Fukui M."/>
        </authorList>
    </citation>
    <scope>NUCLEOTIDE SEQUENCE [LARGE SCALE GENOMIC DNA]</scope>
    <source>
        <strain evidence="1 2">PL12</strain>
    </source>
</reference>
<evidence type="ECO:0008006" key="3">
    <source>
        <dbReference type="Google" id="ProtNLM"/>
    </source>
</evidence>
<dbReference type="EMBL" id="AP021874">
    <property type="protein sequence ID" value="BBO70795.1"/>
    <property type="molecule type" value="Genomic_DNA"/>
</dbReference>
<organism evidence="1 2">
    <name type="scientific">Desulfosarcina alkanivorans</name>
    <dbReference type="NCBI Taxonomy" id="571177"/>
    <lineage>
        <taxon>Bacteria</taxon>
        <taxon>Pseudomonadati</taxon>
        <taxon>Thermodesulfobacteriota</taxon>
        <taxon>Desulfobacteria</taxon>
        <taxon>Desulfobacterales</taxon>
        <taxon>Desulfosarcinaceae</taxon>
        <taxon>Desulfosarcina</taxon>
    </lineage>
</organism>
<proteinExistence type="predicted"/>
<evidence type="ECO:0000313" key="1">
    <source>
        <dbReference type="EMBL" id="BBO70795.1"/>
    </source>
</evidence>
<accession>A0A5K7YR48</accession>
<dbReference type="Proteomes" id="UP000427906">
    <property type="component" value="Chromosome"/>
</dbReference>
<dbReference type="AlphaFoldDB" id="A0A5K7YR48"/>
<evidence type="ECO:0000313" key="2">
    <source>
        <dbReference type="Proteomes" id="UP000427906"/>
    </source>
</evidence>
<protein>
    <recommendedName>
        <fullName evidence="3">PilZ domain-containing protein</fullName>
    </recommendedName>
</protein>
<name>A0A5K7YR48_9BACT</name>
<dbReference type="KEGG" id="dalk:DSCA_47250"/>
<gene>
    <name evidence="1" type="ORF">DSCA_47250</name>
</gene>